<organism evidence="3 4">
    <name type="scientific">Sphingobacterium thalpophilum</name>
    <dbReference type="NCBI Taxonomy" id="259"/>
    <lineage>
        <taxon>Bacteria</taxon>
        <taxon>Pseudomonadati</taxon>
        <taxon>Bacteroidota</taxon>
        <taxon>Sphingobacteriia</taxon>
        <taxon>Sphingobacteriales</taxon>
        <taxon>Sphingobacteriaceae</taxon>
        <taxon>Sphingobacterium</taxon>
    </lineage>
</organism>
<dbReference type="Pfam" id="PF00583">
    <property type="entry name" value="Acetyltransf_1"/>
    <property type="match status" value="1"/>
</dbReference>
<dbReference type="Proteomes" id="UP001566204">
    <property type="component" value="Unassembled WGS sequence"/>
</dbReference>
<dbReference type="InterPro" id="IPR016181">
    <property type="entry name" value="Acyl_CoA_acyltransferase"/>
</dbReference>
<name>A0A4U9UBM9_9SPHI</name>
<dbReference type="GO" id="GO:0016747">
    <property type="term" value="F:acyltransferase activity, transferring groups other than amino-acyl groups"/>
    <property type="evidence" value="ECO:0007669"/>
    <property type="project" value="InterPro"/>
</dbReference>
<dbReference type="InterPro" id="IPR000182">
    <property type="entry name" value="GNAT_dom"/>
</dbReference>
<dbReference type="SUPFAM" id="SSF55729">
    <property type="entry name" value="Acyl-CoA N-acyltransferases (Nat)"/>
    <property type="match status" value="1"/>
</dbReference>
<dbReference type="EC" id="2.3.1.-" evidence="2"/>
<dbReference type="InterPro" id="IPR050276">
    <property type="entry name" value="MshD_Acetyltransferase"/>
</dbReference>
<dbReference type="AlphaFoldDB" id="A0A4U9UBM9"/>
<gene>
    <name evidence="2" type="ORF">ABTW24_10100</name>
    <name evidence="3" type="ORF">NCTC11429_00289</name>
</gene>
<dbReference type="Gene3D" id="3.40.630.30">
    <property type="match status" value="1"/>
</dbReference>
<proteinExistence type="predicted"/>
<sequence>MYLTIRPAEQNDAASVPSIMLQAMEDIVFRYIRQHNKEEAIRFLTQLFVESKNLYSYENTFVAVDDAGTVLGTLTGYNGDHFTQLRQPVLDLIQRLYENDLVPEAETTGHEYYIDSIAVSPLARGKGIGTELLTHAVNYAQRSGYQQVGLLVDLKNPSAQKLYERLGFKPGHKTYLMGAAYYHMHISLL</sequence>
<dbReference type="RefSeq" id="WP_028070096.1">
    <property type="nucleotide sequence ID" value="NZ_CP141191.1"/>
</dbReference>
<dbReference type="STRING" id="1123265.GCA_000686625_03320"/>
<evidence type="ECO:0000259" key="1">
    <source>
        <dbReference type="PROSITE" id="PS51186"/>
    </source>
</evidence>
<keyword evidence="2" id="KW-0012">Acyltransferase</keyword>
<dbReference type="PANTHER" id="PTHR43617">
    <property type="entry name" value="L-AMINO ACID N-ACETYLTRANSFERASE"/>
    <property type="match status" value="1"/>
</dbReference>
<evidence type="ECO:0000313" key="5">
    <source>
        <dbReference type="Proteomes" id="UP001566204"/>
    </source>
</evidence>
<evidence type="ECO:0000313" key="2">
    <source>
        <dbReference type="EMBL" id="MEZ0451947.1"/>
    </source>
</evidence>
<evidence type="ECO:0000313" key="3">
    <source>
        <dbReference type="EMBL" id="VTR28842.1"/>
    </source>
</evidence>
<dbReference type="EMBL" id="JBEOQB010000002">
    <property type="protein sequence ID" value="MEZ0451947.1"/>
    <property type="molecule type" value="Genomic_DNA"/>
</dbReference>
<dbReference type="GeneID" id="78461109"/>
<reference evidence="3 4" key="1">
    <citation type="submission" date="2019-05" db="EMBL/GenBank/DDBJ databases">
        <authorList>
            <consortium name="Pathogen Informatics"/>
        </authorList>
    </citation>
    <scope>NUCLEOTIDE SEQUENCE [LARGE SCALE GENOMIC DNA]</scope>
    <source>
        <strain evidence="3 4">NCTC11429</strain>
    </source>
</reference>
<dbReference type="CDD" id="cd04301">
    <property type="entry name" value="NAT_SF"/>
    <property type="match status" value="1"/>
</dbReference>
<keyword evidence="5" id="KW-1185">Reference proteome</keyword>
<keyword evidence="3" id="KW-0808">Transferase</keyword>
<protein>
    <submittedName>
        <fullName evidence="2">GNAT family N-acetyltransferase</fullName>
        <ecNumber evidence="2">2.3.1.-</ecNumber>
    </submittedName>
    <submittedName>
        <fullName evidence="3">Putative acetyltransferase</fullName>
    </submittedName>
</protein>
<reference evidence="2 5" key="2">
    <citation type="submission" date="2024-06" db="EMBL/GenBank/DDBJ databases">
        <title>Soil Sphingobacterium thalpophilum.</title>
        <authorList>
            <person name="Yang J."/>
            <person name="Li J."/>
        </authorList>
    </citation>
    <scope>NUCLEOTIDE SEQUENCE [LARGE SCALE GENOMIC DNA]</scope>
    <source>
        <strain evidence="2 5">22g91tb</strain>
    </source>
</reference>
<feature type="domain" description="N-acetyltransferase" evidence="1">
    <location>
        <begin position="3"/>
        <end position="187"/>
    </location>
</feature>
<dbReference type="EMBL" id="LR590484">
    <property type="protein sequence ID" value="VTR28842.1"/>
    <property type="molecule type" value="Genomic_DNA"/>
</dbReference>
<accession>A0A4U9UBM9</accession>
<evidence type="ECO:0000313" key="4">
    <source>
        <dbReference type="Proteomes" id="UP000308196"/>
    </source>
</evidence>
<dbReference type="PROSITE" id="PS51186">
    <property type="entry name" value="GNAT"/>
    <property type="match status" value="1"/>
</dbReference>
<dbReference type="Proteomes" id="UP000308196">
    <property type="component" value="Chromosome"/>
</dbReference>
<dbReference type="KEGG" id="stha:NCTC11429_00289"/>